<dbReference type="KEGG" id="hwa:HQ_3506A"/>
<evidence type="ECO:0000313" key="3">
    <source>
        <dbReference type="Proteomes" id="UP000001975"/>
    </source>
</evidence>
<keyword evidence="1" id="KW-1133">Transmembrane helix</keyword>
<dbReference type="RefSeq" id="WP_011572688.1">
    <property type="nucleotide sequence ID" value="NC_008212.1"/>
</dbReference>
<reference evidence="2 3" key="1">
    <citation type="journal article" date="2006" name="BMC Genomics">
        <title>The genome of the square archaeon Haloquadratum walsbyi: life at the limits of water activity.</title>
        <authorList>
            <person name="Bolhuis H.H."/>
            <person name="Palm P.P."/>
            <person name="Wende A.W."/>
            <person name="Falb M.M."/>
            <person name="Rampp M.M."/>
            <person name="Rodriguez-Valera F.F."/>
            <person name="Pfeiffer F.F."/>
            <person name="Oesterhelt D.D."/>
        </authorList>
    </citation>
    <scope>NUCLEOTIDE SEQUENCE [LARGE SCALE GENOMIC DNA]</scope>
    <source>
        <strain evidence="3">DSM 16790 / HBSQ001</strain>
    </source>
</reference>
<dbReference type="HOGENOM" id="CLU_134822_0_0_2"/>
<keyword evidence="1" id="KW-0472">Membrane</keyword>
<dbReference type="Proteomes" id="UP000001975">
    <property type="component" value="Chromosome"/>
</dbReference>
<organism evidence="2 3">
    <name type="scientific">Haloquadratum walsbyi (strain DSM 16790 / HBSQ001)</name>
    <dbReference type="NCBI Taxonomy" id="362976"/>
    <lineage>
        <taxon>Archaea</taxon>
        <taxon>Methanobacteriati</taxon>
        <taxon>Methanobacteriota</taxon>
        <taxon>Stenosarchaea group</taxon>
        <taxon>Halobacteria</taxon>
        <taxon>Halobacteriales</taxon>
        <taxon>Haloferacaceae</taxon>
        <taxon>Haloquadratum</taxon>
    </lineage>
</organism>
<dbReference type="GeneID" id="4193513"/>
<dbReference type="EMBL" id="AM180088">
    <property type="protein sequence ID" value="CAJ53597.1"/>
    <property type="molecule type" value="Genomic_DNA"/>
</dbReference>
<evidence type="ECO:0000313" key="2">
    <source>
        <dbReference type="EMBL" id="CAJ53597.1"/>
    </source>
</evidence>
<feature type="transmembrane region" description="Helical" evidence="1">
    <location>
        <begin position="92"/>
        <end position="122"/>
    </location>
</feature>
<name>Q18EM6_HALWD</name>
<feature type="transmembrane region" description="Helical" evidence="1">
    <location>
        <begin position="67"/>
        <end position="85"/>
    </location>
</feature>
<evidence type="ECO:0000256" key="1">
    <source>
        <dbReference type="SAM" id="Phobius"/>
    </source>
</evidence>
<dbReference type="AlphaFoldDB" id="Q18EM6"/>
<sequence>MTDLLTHVLIAFAVGQLVASVYPWVTRSYRTAILTGAVIPEIVKIELVIPGYTLTTLLGTTFSWNPLASVYGVTISILIGTLIVVPDARRRIFLTLAVGVLTHIVLDIFVVQPAPTIGFLLWPVPEIEPRLVNIDLYRSTDWWLPFPGAAIAFVTWYFTDVATDSD</sequence>
<accession>Q18EM6</accession>
<keyword evidence="3" id="KW-1185">Reference proteome</keyword>
<keyword evidence="1" id="KW-0812">Transmembrane</keyword>
<gene>
    <name evidence="2" type="ordered locus">HQ_3506A</name>
</gene>
<feature type="transmembrane region" description="Helical" evidence="1">
    <location>
        <begin position="142"/>
        <end position="159"/>
    </location>
</feature>
<proteinExistence type="predicted"/>
<dbReference type="eggNOG" id="arCOG02856">
    <property type="taxonomic scope" value="Archaea"/>
</dbReference>
<protein>
    <submittedName>
        <fullName evidence="2">DUF457 family protein</fullName>
    </submittedName>
</protein>